<evidence type="ECO:0000313" key="1">
    <source>
        <dbReference type="EMBL" id="AQZ93255.1"/>
    </source>
</evidence>
<proteinExistence type="predicted"/>
<name>A0A1V0B023_9GAMM</name>
<dbReference type="AlphaFoldDB" id="A0A1V0B023"/>
<dbReference type="RefSeq" id="WP_080048095.1">
    <property type="nucleotide sequence ID" value="NZ_CP020100.1"/>
</dbReference>
<dbReference type="Pfam" id="PF05930">
    <property type="entry name" value="Phage_AlpA"/>
    <property type="match status" value="1"/>
</dbReference>
<reference evidence="1 2" key="1">
    <citation type="submission" date="2017-03" db="EMBL/GenBank/DDBJ databases">
        <title>Complete genome sequence of the novel DNRA strain Pseudomonas sp. S-6-2 isolated from Chinese polluted river sediment. Journal of Biotechnology.</title>
        <authorList>
            <person name="Li J."/>
            <person name="Xiang F."/>
            <person name="Wang L."/>
            <person name="Xi L."/>
            <person name="Liu J."/>
        </authorList>
    </citation>
    <scope>NUCLEOTIDE SEQUENCE [LARGE SCALE GENOMIC DNA]</scope>
    <source>
        <strain evidence="1 2">S-6-2</strain>
    </source>
</reference>
<dbReference type="InterPro" id="IPR010260">
    <property type="entry name" value="AlpA"/>
</dbReference>
<organism evidence="1 2">
    <name type="scientific">Halopseudomonas phragmitis</name>
    <dbReference type="NCBI Taxonomy" id="1931241"/>
    <lineage>
        <taxon>Bacteria</taxon>
        <taxon>Pseudomonadati</taxon>
        <taxon>Pseudomonadota</taxon>
        <taxon>Gammaproteobacteria</taxon>
        <taxon>Pseudomonadales</taxon>
        <taxon>Pseudomonadaceae</taxon>
        <taxon>Halopseudomonas</taxon>
    </lineage>
</organism>
<sequence>MTIEQVDRLLTVKEVLAMVAIGKTKLYEMIQLEEFPEPIKLGQMSRWSLLEVQEWITQQKNNRAA</sequence>
<dbReference type="Proteomes" id="UP000243488">
    <property type="component" value="Chromosome"/>
</dbReference>
<dbReference type="Gene3D" id="1.10.238.160">
    <property type="match status" value="1"/>
</dbReference>
<gene>
    <name evidence="1" type="ORF">BVH74_00045</name>
</gene>
<dbReference type="EMBL" id="CP020100">
    <property type="protein sequence ID" value="AQZ93255.1"/>
    <property type="molecule type" value="Genomic_DNA"/>
</dbReference>
<protein>
    <submittedName>
        <fullName evidence="1">AlpA family phage regulatory protein</fullName>
    </submittedName>
</protein>
<dbReference type="STRING" id="1931241.BVH74_00045"/>
<dbReference type="KEGG" id="ppha:BVH74_00045"/>
<keyword evidence="2" id="KW-1185">Reference proteome</keyword>
<evidence type="ECO:0000313" key="2">
    <source>
        <dbReference type="Proteomes" id="UP000243488"/>
    </source>
</evidence>
<accession>A0A1V0B023</accession>